<evidence type="ECO:0000313" key="3">
    <source>
        <dbReference type="Proteomes" id="UP000050761"/>
    </source>
</evidence>
<keyword evidence="1" id="KW-0472">Membrane</keyword>
<accession>A0A3P8B3B1</accession>
<dbReference type="EMBL" id="UZAH01031649">
    <property type="protein sequence ID" value="VDP16911.1"/>
    <property type="molecule type" value="Genomic_DNA"/>
</dbReference>
<dbReference type="WBParaSite" id="HPBE_0001983301-mRNA-1">
    <property type="protein sequence ID" value="HPBE_0001983301-mRNA-1"/>
    <property type="gene ID" value="HPBE_0001983301"/>
</dbReference>
<dbReference type="AlphaFoldDB" id="A0A183GCE2"/>
<evidence type="ECO:0000256" key="1">
    <source>
        <dbReference type="SAM" id="Phobius"/>
    </source>
</evidence>
<organism evidence="3 4">
    <name type="scientific">Heligmosomoides polygyrus</name>
    <name type="common">Parasitic roundworm</name>
    <dbReference type="NCBI Taxonomy" id="6339"/>
    <lineage>
        <taxon>Eukaryota</taxon>
        <taxon>Metazoa</taxon>
        <taxon>Ecdysozoa</taxon>
        <taxon>Nematoda</taxon>
        <taxon>Chromadorea</taxon>
        <taxon>Rhabditida</taxon>
        <taxon>Rhabditina</taxon>
        <taxon>Rhabditomorpha</taxon>
        <taxon>Strongyloidea</taxon>
        <taxon>Heligmosomidae</taxon>
        <taxon>Heligmosomoides</taxon>
    </lineage>
</organism>
<accession>A0A183GCE2</accession>
<protein>
    <submittedName>
        <fullName evidence="4">Na_H_Exchanger domain-containing protein</fullName>
    </submittedName>
</protein>
<reference evidence="2 3" key="1">
    <citation type="submission" date="2018-11" db="EMBL/GenBank/DDBJ databases">
        <authorList>
            <consortium name="Pathogen Informatics"/>
        </authorList>
    </citation>
    <scope>NUCLEOTIDE SEQUENCE [LARGE SCALE GENOMIC DNA]</scope>
</reference>
<keyword evidence="1" id="KW-1133">Transmembrane helix</keyword>
<keyword evidence="3" id="KW-1185">Reference proteome</keyword>
<dbReference type="Proteomes" id="UP000050761">
    <property type="component" value="Unassembled WGS sequence"/>
</dbReference>
<gene>
    <name evidence="2" type="ORF">HPBE_LOCUS19832</name>
</gene>
<sequence length="102" mass="11637">MYLICGNRDLRKELVQKLGLSVDQQTNRVFSSFTVLPSLGNVAIAVNDLTDGNLRFVIRYFLANVSVVVIELGLYPLRRLFRAYDPQCLGMYHWECFAAYGV</sequence>
<proteinExistence type="predicted"/>
<keyword evidence="1" id="KW-0812">Transmembrane</keyword>
<feature type="transmembrane region" description="Helical" evidence="1">
    <location>
        <begin position="57"/>
        <end position="77"/>
    </location>
</feature>
<reference evidence="4" key="2">
    <citation type="submission" date="2019-09" db="UniProtKB">
        <authorList>
            <consortium name="WormBaseParasite"/>
        </authorList>
    </citation>
    <scope>IDENTIFICATION</scope>
</reference>
<evidence type="ECO:0000313" key="4">
    <source>
        <dbReference type="WBParaSite" id="HPBE_0001983301-mRNA-1"/>
    </source>
</evidence>
<evidence type="ECO:0000313" key="2">
    <source>
        <dbReference type="EMBL" id="VDP16911.1"/>
    </source>
</evidence>
<name>A0A183GCE2_HELPZ</name>
<dbReference type="OrthoDB" id="10573192at2759"/>